<dbReference type="Proteomes" id="UP000295756">
    <property type="component" value="Chromosome"/>
</dbReference>
<organism evidence="2 3">
    <name type="scientific">Leuconostoc kimchii</name>
    <dbReference type="NCBI Taxonomy" id="136609"/>
    <lineage>
        <taxon>Bacteria</taxon>
        <taxon>Bacillati</taxon>
        <taxon>Bacillota</taxon>
        <taxon>Bacilli</taxon>
        <taxon>Lactobacillales</taxon>
        <taxon>Lactobacillaceae</taxon>
        <taxon>Leuconostoc</taxon>
    </lineage>
</organism>
<evidence type="ECO:0000259" key="1">
    <source>
        <dbReference type="Pfam" id="PF09084"/>
    </source>
</evidence>
<feature type="domain" description="SsuA/THI5-like" evidence="1">
    <location>
        <begin position="58"/>
        <end position="267"/>
    </location>
</feature>
<proteinExistence type="predicted"/>
<dbReference type="RefSeq" id="WP_013102586.1">
    <property type="nucleotide sequence ID" value="NZ_CP037939.1"/>
</dbReference>
<name>A0ABX5SIY1_9LACO</name>
<reference evidence="2 3" key="1">
    <citation type="submission" date="2019-03" db="EMBL/GenBank/DDBJ databases">
        <title>Complete Genome Sequence of Leuconostoc kimchii strain NKJ218 Isolated from Homemade Kimchi.</title>
        <authorList>
            <person name="Jung J.Y."/>
            <person name="Jin H.M."/>
            <person name="Jung J.-W."/>
            <person name="Lee S.-Y."/>
            <person name="Ryu B.-G."/>
            <person name="Han S.-S."/>
            <person name="Kang H.K."/>
            <person name="Choi H.W."/>
            <person name="Chung E.J."/>
            <person name="Choi K.-M."/>
        </authorList>
    </citation>
    <scope>NUCLEOTIDE SEQUENCE [LARGE SCALE GENOMIC DNA]</scope>
    <source>
        <strain evidence="2 3">NKJ218</strain>
    </source>
</reference>
<dbReference type="PANTHER" id="PTHR30024:SF42">
    <property type="entry name" value="ALIPHATIC SULFONATES-BINDING PROTEIN-RELATED"/>
    <property type="match status" value="1"/>
</dbReference>
<accession>A0ABX5SIY1</accession>
<keyword evidence="3" id="KW-1185">Reference proteome</keyword>
<evidence type="ECO:0000313" key="2">
    <source>
        <dbReference type="EMBL" id="QBR47296.1"/>
    </source>
</evidence>
<evidence type="ECO:0000313" key="3">
    <source>
        <dbReference type="Proteomes" id="UP000295756"/>
    </source>
</evidence>
<dbReference type="Gene3D" id="3.40.190.10">
    <property type="entry name" value="Periplasmic binding protein-like II"/>
    <property type="match status" value="2"/>
</dbReference>
<dbReference type="Pfam" id="PF09084">
    <property type="entry name" value="NMT1"/>
    <property type="match status" value="1"/>
</dbReference>
<protein>
    <submittedName>
        <fullName evidence="2">ABC transporter substrate-binding protein</fullName>
    </submittedName>
</protein>
<dbReference type="EMBL" id="CP037939">
    <property type="protein sequence ID" value="QBR47296.1"/>
    <property type="molecule type" value="Genomic_DNA"/>
</dbReference>
<sequence length="339" mass="36429">MKRKYIYSGIVVVVLVLSTVVLFLTTGQRKTVANESSDKNFVLKIAENNDLCGAPQQLAIAKGYFKAEGLKIKVVKLGSDTTNFEGVNSGKIDASNSMMGSLVQPLANGAKIKITTGLHTGCLQILVKKGSNIKSAKDLIGKKVGVGDIAGSAATYVRRYLGHYGVDVSAQHSQVQLAAYSASELPIVLQKGQVDAIALGDPDTEIDKAKYNLVTLSASATDPAFKDEYCCVAYVSDDIAKNHPAVAAKYTLALQKGAKWAEEHPEETVAIQTSQHYIDGDKKLNIKMLKSYQFKPSYSGAKKAFTQVGGDLQKLKVVDKNVDLKALQQASFFKTTASN</sequence>
<gene>
    <name evidence="2" type="ORF">EW139_03840</name>
</gene>
<dbReference type="InterPro" id="IPR015168">
    <property type="entry name" value="SsuA/THI5"/>
</dbReference>
<dbReference type="PANTHER" id="PTHR30024">
    <property type="entry name" value="ALIPHATIC SULFONATES-BINDING PROTEIN-RELATED"/>
    <property type="match status" value="1"/>
</dbReference>
<dbReference type="SUPFAM" id="SSF53850">
    <property type="entry name" value="Periplasmic binding protein-like II"/>
    <property type="match status" value="1"/>
</dbReference>